<dbReference type="SUPFAM" id="SSF82171">
    <property type="entry name" value="DPP6 N-terminal domain-like"/>
    <property type="match status" value="1"/>
</dbReference>
<feature type="chain" id="PRO_5045141426" evidence="2">
    <location>
        <begin position="22"/>
        <end position="732"/>
    </location>
</feature>
<accession>A0ABV8PWV6</accession>
<dbReference type="SUPFAM" id="SSF53474">
    <property type="entry name" value="alpha/beta-Hydrolases"/>
    <property type="match status" value="1"/>
</dbReference>
<organism evidence="5 6">
    <name type="scientific">Parasediminibacterium paludis</name>
    <dbReference type="NCBI Taxonomy" id="908966"/>
    <lineage>
        <taxon>Bacteria</taxon>
        <taxon>Pseudomonadati</taxon>
        <taxon>Bacteroidota</taxon>
        <taxon>Chitinophagia</taxon>
        <taxon>Chitinophagales</taxon>
        <taxon>Chitinophagaceae</taxon>
        <taxon>Parasediminibacterium</taxon>
    </lineage>
</organism>
<evidence type="ECO:0000313" key="6">
    <source>
        <dbReference type="Proteomes" id="UP001595906"/>
    </source>
</evidence>
<dbReference type="Gene3D" id="3.40.50.1820">
    <property type="entry name" value="alpha/beta hydrolase"/>
    <property type="match status" value="1"/>
</dbReference>
<dbReference type="Pfam" id="PF00326">
    <property type="entry name" value="Peptidase_S9"/>
    <property type="match status" value="1"/>
</dbReference>
<dbReference type="PANTHER" id="PTHR11731">
    <property type="entry name" value="PROTEASE FAMILY S9B,C DIPEPTIDYL-PEPTIDASE IV-RELATED"/>
    <property type="match status" value="1"/>
</dbReference>
<dbReference type="EMBL" id="JBHSDC010000022">
    <property type="protein sequence ID" value="MFC4232532.1"/>
    <property type="molecule type" value="Genomic_DNA"/>
</dbReference>
<dbReference type="Proteomes" id="UP001595906">
    <property type="component" value="Unassembled WGS sequence"/>
</dbReference>
<dbReference type="PANTHER" id="PTHR11731:SF193">
    <property type="entry name" value="DIPEPTIDYL PEPTIDASE 9"/>
    <property type="match status" value="1"/>
</dbReference>
<reference evidence="6" key="1">
    <citation type="journal article" date="2019" name="Int. J. Syst. Evol. Microbiol.">
        <title>The Global Catalogue of Microorganisms (GCM) 10K type strain sequencing project: providing services to taxonomists for standard genome sequencing and annotation.</title>
        <authorList>
            <consortium name="The Broad Institute Genomics Platform"/>
            <consortium name="The Broad Institute Genome Sequencing Center for Infectious Disease"/>
            <person name="Wu L."/>
            <person name="Ma J."/>
        </authorList>
    </citation>
    <scope>NUCLEOTIDE SEQUENCE [LARGE SCALE GENOMIC DNA]</scope>
    <source>
        <strain evidence="6">CECT 8010</strain>
    </source>
</reference>
<comment type="caution">
    <text evidence="5">The sequence shown here is derived from an EMBL/GenBank/DDBJ whole genome shotgun (WGS) entry which is preliminary data.</text>
</comment>
<dbReference type="RefSeq" id="WP_379014425.1">
    <property type="nucleotide sequence ID" value="NZ_JBHSDC010000022.1"/>
</dbReference>
<evidence type="ECO:0000259" key="4">
    <source>
        <dbReference type="Pfam" id="PF00930"/>
    </source>
</evidence>
<protein>
    <submittedName>
        <fullName evidence="5">DPP IV N-terminal domain-containing protein</fullName>
    </submittedName>
</protein>
<evidence type="ECO:0000256" key="1">
    <source>
        <dbReference type="SAM" id="MobiDB-lite"/>
    </source>
</evidence>
<feature type="region of interest" description="Disordered" evidence="1">
    <location>
        <begin position="118"/>
        <end position="139"/>
    </location>
</feature>
<dbReference type="InterPro" id="IPR002469">
    <property type="entry name" value="Peptidase_S9B_N"/>
</dbReference>
<evidence type="ECO:0000313" key="5">
    <source>
        <dbReference type="EMBL" id="MFC4232532.1"/>
    </source>
</evidence>
<sequence>MSTSKWLLLLSTSILANAALAQQKQFTTADLLANKTPKNFYNALPVVVKWVDDEHVMLNQKIHPDSAAKNYVLDVKTGQLTPSSSTAMPVGRGFGRDAAPVGGKSVYVKDNDLYLRSNGEEKRLTNDKAEEKNPTFSPDSNYIGYTKNNNLYTYNFTTSKETQLTTDGSFTTLNGYASWVYYEEIFGRPTRYRAFWWSPDSKKLAYMHFDESMVPMFPIYNSDGQHGSLEETRYPKVGDKNPETKVGFVNPDGGATVWADFNEKDDQYFGWPIWKPDGKSLIVQWINRGQDNLKLYDVNPSTGAKQVFYTEQQKTWIDLEDGAGGRITFLENKTGFILNSDKTGWNHLYLHNMDGSLKNPITQGKFTVLDVKMIDEKNSLIYFTARSRENTARIDFYSVKMNGTDLKRLTFGDYNHAQISLSPNGKYFITTYSNVSTPTKMTLVDTKGKIMKELGDAKGSEMANYPLAKTELIRIKSDDGLYELPAVVTWPTNYDPTKKYPMLISIYGGPNAGTVWDTWNWSNNRQFYANEGLIQVAFDHRASGHFGKEGVNYMHRNLGYWEMTDYKTMARWFIANGGADPKKICITGFSYGGYMSCMAVTYGADVFTHAMAGGSVVDWRLYDSHYTEKFMDTPDENPDGYKSSSVLSYIDKYKGVLQIVHGTIDDNVHMQNSLQLIAALEDKGKDFEMTFYPGGRHGWGNLPARNAHFNNLKTKFIYKYLLEKPVPAGLLR</sequence>
<keyword evidence="2" id="KW-0732">Signal</keyword>
<gene>
    <name evidence="5" type="ORF">ACFOW1_11555</name>
</gene>
<evidence type="ECO:0000256" key="2">
    <source>
        <dbReference type="SAM" id="SignalP"/>
    </source>
</evidence>
<feature type="signal peptide" evidence="2">
    <location>
        <begin position="1"/>
        <end position="21"/>
    </location>
</feature>
<feature type="domain" description="Peptidase S9 prolyl oligopeptidase catalytic" evidence="3">
    <location>
        <begin position="519"/>
        <end position="721"/>
    </location>
</feature>
<dbReference type="InterPro" id="IPR050278">
    <property type="entry name" value="Serine_Prot_S9B/DPPIV"/>
</dbReference>
<name>A0ABV8PWV6_9BACT</name>
<dbReference type="Gene3D" id="2.140.10.30">
    <property type="entry name" value="Dipeptidylpeptidase IV, N-terminal domain"/>
    <property type="match status" value="1"/>
</dbReference>
<dbReference type="InterPro" id="IPR029058">
    <property type="entry name" value="AB_hydrolase_fold"/>
</dbReference>
<evidence type="ECO:0000259" key="3">
    <source>
        <dbReference type="Pfam" id="PF00326"/>
    </source>
</evidence>
<feature type="compositionally biased region" description="Basic and acidic residues" evidence="1">
    <location>
        <begin position="118"/>
        <end position="133"/>
    </location>
</feature>
<feature type="domain" description="Dipeptidylpeptidase IV N-terminal" evidence="4">
    <location>
        <begin position="123"/>
        <end position="439"/>
    </location>
</feature>
<proteinExistence type="predicted"/>
<dbReference type="InterPro" id="IPR001375">
    <property type="entry name" value="Peptidase_S9_cat"/>
</dbReference>
<keyword evidence="6" id="KW-1185">Reference proteome</keyword>
<dbReference type="Pfam" id="PF00930">
    <property type="entry name" value="DPPIV_N"/>
    <property type="match status" value="1"/>
</dbReference>